<comment type="caution">
    <text evidence="2">The sequence shown here is derived from an EMBL/GenBank/DDBJ whole genome shotgun (WGS) entry which is preliminary data.</text>
</comment>
<organism evidence="2 3">
    <name type="scientific">Methylobacterium oryzihabitans</name>
    <dbReference type="NCBI Taxonomy" id="2499852"/>
    <lineage>
        <taxon>Bacteria</taxon>
        <taxon>Pseudomonadati</taxon>
        <taxon>Pseudomonadota</taxon>
        <taxon>Alphaproteobacteria</taxon>
        <taxon>Hyphomicrobiales</taxon>
        <taxon>Methylobacteriaceae</taxon>
        <taxon>Methylobacterium</taxon>
    </lineage>
</organism>
<dbReference type="EMBL" id="SACP01000024">
    <property type="protein sequence ID" value="RVU15040.1"/>
    <property type="molecule type" value="Genomic_DNA"/>
</dbReference>
<keyword evidence="3" id="KW-1185">Reference proteome</keyword>
<name>A0A3S2YN96_9HYPH</name>
<protein>
    <submittedName>
        <fullName evidence="2">Uncharacterized protein</fullName>
    </submittedName>
</protein>
<reference evidence="2 3" key="1">
    <citation type="submission" date="2019-01" db="EMBL/GenBank/DDBJ databases">
        <authorList>
            <person name="Chen W.-M."/>
        </authorList>
    </citation>
    <scope>NUCLEOTIDE SEQUENCE [LARGE SCALE GENOMIC DNA]</scope>
    <source>
        <strain evidence="2 3">TER-1</strain>
    </source>
</reference>
<gene>
    <name evidence="2" type="ORF">EOE48_20760</name>
</gene>
<proteinExistence type="predicted"/>
<evidence type="ECO:0000256" key="1">
    <source>
        <dbReference type="SAM" id="SignalP"/>
    </source>
</evidence>
<feature type="signal peptide" evidence="1">
    <location>
        <begin position="1"/>
        <end position="23"/>
    </location>
</feature>
<sequence>MSRSLLLSLAVAASGLGAGAASAQPAPLSVRVRPEPPVYQDVYSRAAAFGPVVVDAGPGFGPGVPLRAIPIAAVTNGAAFGPTGYGYYEDAVSEGPLNRRLPPRHYYLGAFPR</sequence>
<evidence type="ECO:0000313" key="2">
    <source>
        <dbReference type="EMBL" id="RVU15040.1"/>
    </source>
</evidence>
<dbReference type="OrthoDB" id="8003544at2"/>
<feature type="chain" id="PRO_5018750249" evidence="1">
    <location>
        <begin position="24"/>
        <end position="113"/>
    </location>
</feature>
<keyword evidence="1" id="KW-0732">Signal</keyword>
<dbReference type="RefSeq" id="WP_127732728.1">
    <property type="nucleotide sequence ID" value="NZ_SACP01000024.1"/>
</dbReference>
<dbReference type="Proteomes" id="UP000286997">
    <property type="component" value="Unassembled WGS sequence"/>
</dbReference>
<evidence type="ECO:0000313" key="3">
    <source>
        <dbReference type="Proteomes" id="UP000286997"/>
    </source>
</evidence>
<accession>A0A3S2YN96</accession>
<dbReference type="AlphaFoldDB" id="A0A3S2YN96"/>